<keyword evidence="2" id="KW-1185">Reference proteome</keyword>
<name>A0ACC3SIQ4_9PEZI</name>
<proteinExistence type="predicted"/>
<reference evidence="1" key="1">
    <citation type="submission" date="2024-02" db="EMBL/GenBank/DDBJ databases">
        <title>Metagenome Assembled Genome of Zalaria obscura JY119.</title>
        <authorList>
            <person name="Vighnesh L."/>
            <person name="Jagadeeshwari U."/>
            <person name="Venkata Ramana C."/>
            <person name="Sasikala C."/>
        </authorList>
    </citation>
    <scope>NUCLEOTIDE SEQUENCE</scope>
    <source>
        <strain evidence="1">JY119</strain>
    </source>
</reference>
<protein>
    <submittedName>
        <fullName evidence="1">Uncharacterized protein</fullName>
    </submittedName>
</protein>
<sequence length="410" mass="43014">MDMSSMSSSSDTSSSSSMMTMVFATSTTTPLFSSSWTPSTTGQYAGTCIFLIVLACISRFLGAWRHFCENRWHDKAINRRYVVVAGKDEDESKKVGKPGESEEAVLTVRGVDENVKVVKTKARDREGIPFRFSVDLPRSCIFTMQAGVGYLLMLAVMTMNVGYFLSKIHPVNMYTQLLLASLLPLVSAHFKLIYPAARGFDEDTLGTFPCGGQDTVSSNRTQFPINGAPIQLYMGHTSAHVQVLLAMGNEPGDNFNVTIVPTFQEYGPQNFCMGAGAIQWPEGINTTALEGMNATMQVVTNGDPTGGLYNCADITFTSTALTTAEYNADCQNSTGIKVAAMTVSVNANETTESSGTGAASSSGTSSSSATASAASGSATASGSSTGAGARATLAGWALGAVGVFAGVAAL</sequence>
<gene>
    <name evidence="1" type="ORF">M8818_003468</name>
</gene>
<dbReference type="Proteomes" id="UP001320706">
    <property type="component" value="Unassembled WGS sequence"/>
</dbReference>
<evidence type="ECO:0000313" key="2">
    <source>
        <dbReference type="Proteomes" id="UP001320706"/>
    </source>
</evidence>
<accession>A0ACC3SIQ4</accession>
<dbReference type="EMBL" id="JAMKPW020000015">
    <property type="protein sequence ID" value="KAK8210300.1"/>
    <property type="molecule type" value="Genomic_DNA"/>
</dbReference>
<organism evidence="1 2">
    <name type="scientific">Zalaria obscura</name>
    <dbReference type="NCBI Taxonomy" id="2024903"/>
    <lineage>
        <taxon>Eukaryota</taxon>
        <taxon>Fungi</taxon>
        <taxon>Dikarya</taxon>
        <taxon>Ascomycota</taxon>
        <taxon>Pezizomycotina</taxon>
        <taxon>Dothideomycetes</taxon>
        <taxon>Dothideomycetidae</taxon>
        <taxon>Dothideales</taxon>
        <taxon>Zalariaceae</taxon>
        <taxon>Zalaria</taxon>
    </lineage>
</organism>
<evidence type="ECO:0000313" key="1">
    <source>
        <dbReference type="EMBL" id="KAK8210300.1"/>
    </source>
</evidence>
<comment type="caution">
    <text evidence="1">The sequence shown here is derived from an EMBL/GenBank/DDBJ whole genome shotgun (WGS) entry which is preliminary data.</text>
</comment>